<dbReference type="Gene3D" id="3.40.50.1580">
    <property type="entry name" value="Nucleoside phosphorylase domain"/>
    <property type="match status" value="1"/>
</dbReference>
<dbReference type="InterPro" id="IPR018099">
    <property type="entry name" value="Purine_phosphorylase-2_CS"/>
</dbReference>
<organism evidence="17 18">
    <name type="scientific">Atractosteus spatula</name>
    <name type="common">Alligator gar</name>
    <name type="synonym">Lepisosteus spatula</name>
    <dbReference type="NCBI Taxonomy" id="7917"/>
    <lineage>
        <taxon>Eukaryota</taxon>
        <taxon>Metazoa</taxon>
        <taxon>Chordata</taxon>
        <taxon>Craniata</taxon>
        <taxon>Vertebrata</taxon>
        <taxon>Euteleostomi</taxon>
        <taxon>Actinopterygii</taxon>
        <taxon>Neopterygii</taxon>
        <taxon>Holostei</taxon>
        <taxon>Semionotiformes</taxon>
        <taxon>Lepisosteidae</taxon>
        <taxon>Atractosteus</taxon>
    </lineage>
</organism>
<dbReference type="EC" id="2.4.2.1" evidence="4"/>
<comment type="catalytic activity">
    <reaction evidence="9">
        <text>inosine + phosphate = alpha-D-ribose 1-phosphate + hypoxanthine</text>
        <dbReference type="Rhea" id="RHEA:27646"/>
        <dbReference type="ChEBI" id="CHEBI:17368"/>
        <dbReference type="ChEBI" id="CHEBI:17596"/>
        <dbReference type="ChEBI" id="CHEBI:43474"/>
        <dbReference type="ChEBI" id="CHEBI:57720"/>
        <dbReference type="EC" id="2.4.2.1"/>
    </reaction>
</comment>
<sequence length="1044" mass="116008">MKLLENSSFEAMNTQLTIETGDCQIIGRSHSPRDQPYELWFVEHETGQAATHRESVHPLLCLAFLEARLNGIESYSCKMAGEDKQMFKQFCQEGLPHVLEALSPPQTSGVSPNNQSGDEGEGPLSDKCSRKTLFYLIATLNASFRPDYDFSRAKSHDFSREPSVTWVMNAVNSSLSSVAGGEFSRLQPQLWQAIDDEICLSECDIYSYNPDLDSDPYGEEGNLWSFNYFFYNKRLKRIVFFTCRSVRVIPLKHLRFPGSAIPGCHKPSGHACSASDPSVRTQASHTGAVVVLPVHRIICVEEALKVKMQHRLSSQLSPYGSRRAEPMGLAVLRFCCACAMPLYRAFPTMAVWHCAYLCYHRGSCSRSQACATEPQLLSSYQTHRALGDGGAPGAGPSLGRPESCPPAEEAAARALESSTPEKSSQAPCFRPGCPDSFPVGTLTGEVVTDQIKFRVPCQASCSLGCLSSGSAQSVPWISSWFTCEAGCLSRGTIPPYTGRVECGWELSVPSAGHRGESHLEATPLVGKVGDTSHLPQEGRHDEYLQTAEWLLSHTAHRPKVGVICGSGLGALADALKSQDSFSYADIPHFPQSTVQGHAGRLVFGELGGKACVCMQGRFHMYEGHSLGKVTFPVRVFKLLGVETLIVTNAAGSLANSYKTGDIMIIKDHINVPGLAGLNPLIGPNDEKFGPRFPPMSGAYDKALRRMALDICKSRGYSQFVQEGVYCMVGGPNFETIAEARLLHKLGADAVVGSRSSTARVLESPASSACRHLWRKKTVESDPKVLQKRDNIRVLKFLIRSRKQAISEFEKHYAALQETNLRLAKEIREEDRISAVRARQFLNQHEKLGDSIGGFDGWSRSQIGKAKADLEETESTLKKDLQGLEEQLNKLKTEVCEAQAELHTLKTYKDKQYPVKALRIAEMQREIVKLQETHQDEREDIQLLAQTEMGKLEKSFRRTEDEMLSAVAEEKMTYIPPGVEHMLFLNSVMKKEIELHQKMISELEEKTQALEKTVQQLQQSRADIRKEIFCDVFPRRDKYVYLFID</sequence>
<keyword evidence="14" id="KW-0175">Coiled coil</keyword>
<dbReference type="GO" id="GO:0016480">
    <property type="term" value="P:negative regulation of transcription by RNA polymerase III"/>
    <property type="evidence" value="ECO:0007669"/>
    <property type="project" value="InterPro"/>
</dbReference>
<keyword evidence="7" id="KW-0808">Transferase</keyword>
<evidence type="ECO:0000259" key="16">
    <source>
        <dbReference type="Pfam" id="PF01048"/>
    </source>
</evidence>
<evidence type="ECO:0000313" key="18">
    <source>
        <dbReference type="Proteomes" id="UP000736164"/>
    </source>
</evidence>
<keyword evidence="8" id="KW-0660">Purine salvage</keyword>
<keyword evidence="6" id="KW-0328">Glycosyltransferase</keyword>
<dbReference type="UniPathway" id="UPA00606"/>
<dbReference type="InterPro" id="IPR015257">
    <property type="entry name" value="Maf1"/>
</dbReference>
<feature type="compositionally biased region" description="Low complexity" evidence="15">
    <location>
        <begin position="394"/>
        <end position="418"/>
    </location>
</feature>
<dbReference type="GO" id="GO:0004731">
    <property type="term" value="F:purine-nucleoside phosphorylase activity"/>
    <property type="evidence" value="ECO:0007669"/>
    <property type="project" value="UniProtKB-EC"/>
</dbReference>
<dbReference type="Pfam" id="PF09174">
    <property type="entry name" value="Maf1"/>
    <property type="match status" value="1"/>
</dbReference>
<dbReference type="PANTHER" id="PTHR11904:SF13">
    <property type="entry name" value="PURINE NUCLEOSIDE PHOSPHORYLASE"/>
    <property type="match status" value="1"/>
</dbReference>
<dbReference type="CDD" id="cd09009">
    <property type="entry name" value="PNP-EcPNPII_like"/>
    <property type="match status" value="1"/>
</dbReference>
<dbReference type="GO" id="GO:0005737">
    <property type="term" value="C:cytoplasm"/>
    <property type="evidence" value="ECO:0007669"/>
    <property type="project" value="TreeGrafter"/>
</dbReference>
<comment type="similarity">
    <text evidence="2">Belongs to the MAF1 family.</text>
</comment>
<comment type="similarity">
    <text evidence="3">Belongs to the PNP/MTAP phosphorylase family.</text>
</comment>
<keyword evidence="18" id="KW-1185">Reference proteome</keyword>
<dbReference type="EMBL" id="JAAWVO010074356">
    <property type="protein sequence ID" value="MBN3325152.1"/>
    <property type="molecule type" value="Genomic_DNA"/>
</dbReference>
<evidence type="ECO:0000256" key="14">
    <source>
        <dbReference type="SAM" id="Coils"/>
    </source>
</evidence>
<feature type="non-terminal residue" evidence="17">
    <location>
        <position position="1044"/>
    </location>
</feature>
<dbReference type="Pfam" id="PF15397">
    <property type="entry name" value="DUF4618"/>
    <property type="match status" value="1"/>
</dbReference>
<comment type="catalytic activity">
    <reaction evidence="11">
        <text>2'-deoxyinosine + phosphate = 2-deoxy-alpha-D-ribose 1-phosphate + hypoxanthine</text>
        <dbReference type="Rhea" id="RHEA:27750"/>
        <dbReference type="ChEBI" id="CHEBI:17368"/>
        <dbReference type="ChEBI" id="CHEBI:28997"/>
        <dbReference type="ChEBI" id="CHEBI:43474"/>
        <dbReference type="ChEBI" id="CHEBI:57259"/>
        <dbReference type="EC" id="2.4.2.1"/>
    </reaction>
</comment>
<feature type="region of interest" description="Disordered" evidence="15">
    <location>
        <begin position="389"/>
        <end position="428"/>
    </location>
</feature>
<feature type="region of interest" description="Disordered" evidence="15">
    <location>
        <begin position="101"/>
        <end position="124"/>
    </location>
</feature>
<feature type="coiled-coil region" evidence="14">
    <location>
        <begin position="866"/>
        <end position="946"/>
    </location>
</feature>
<feature type="coiled-coil region" evidence="14">
    <location>
        <begin position="985"/>
        <end position="1026"/>
    </location>
</feature>
<dbReference type="Pfam" id="PF01048">
    <property type="entry name" value="PNP_UDP_1"/>
    <property type="match status" value="1"/>
</dbReference>
<accession>A0A8J7P448</accession>
<feature type="non-terminal residue" evidence="17">
    <location>
        <position position="1"/>
    </location>
</feature>
<dbReference type="InterPro" id="IPR029236">
    <property type="entry name" value="DUF4618"/>
</dbReference>
<evidence type="ECO:0000313" key="17">
    <source>
        <dbReference type="EMBL" id="MBN3325152.1"/>
    </source>
</evidence>
<feature type="domain" description="Nucleoside phosphorylase" evidence="16">
    <location>
        <begin position="559"/>
        <end position="750"/>
    </location>
</feature>
<dbReference type="InterPro" id="IPR035994">
    <property type="entry name" value="Nucleoside_phosphorylase_sf"/>
</dbReference>
<dbReference type="InterPro" id="IPR038564">
    <property type="entry name" value="Maf1_sf"/>
</dbReference>
<evidence type="ECO:0000256" key="11">
    <source>
        <dbReference type="ARBA" id="ARBA00023950"/>
    </source>
</evidence>
<reference evidence="17" key="1">
    <citation type="journal article" date="2021" name="Cell">
        <title>Tracing the genetic footprints of vertebrate landing in non-teleost ray-finned fishes.</title>
        <authorList>
            <person name="Bi X."/>
            <person name="Wang K."/>
            <person name="Yang L."/>
            <person name="Pan H."/>
            <person name="Jiang H."/>
            <person name="Wei Q."/>
            <person name="Fang M."/>
            <person name="Yu H."/>
            <person name="Zhu C."/>
            <person name="Cai Y."/>
            <person name="He Y."/>
            <person name="Gan X."/>
            <person name="Zeng H."/>
            <person name="Yu D."/>
            <person name="Zhu Y."/>
            <person name="Jiang H."/>
            <person name="Qiu Q."/>
            <person name="Yang H."/>
            <person name="Zhang Y.E."/>
            <person name="Wang W."/>
            <person name="Zhu M."/>
            <person name="He S."/>
            <person name="Zhang G."/>
        </authorList>
    </citation>
    <scope>NUCLEOTIDE SEQUENCE</scope>
    <source>
        <strain evidence="17">Allg_001</strain>
    </source>
</reference>
<dbReference type="InterPro" id="IPR011268">
    <property type="entry name" value="Purine_phosphorylase"/>
</dbReference>
<evidence type="ECO:0000256" key="12">
    <source>
        <dbReference type="ARBA" id="ARBA00023970"/>
    </source>
</evidence>
<evidence type="ECO:0000256" key="2">
    <source>
        <dbReference type="ARBA" id="ARBA00006231"/>
    </source>
</evidence>
<dbReference type="NCBIfam" id="TIGR01697">
    <property type="entry name" value="PNPH-PUNA-XAPA"/>
    <property type="match status" value="1"/>
</dbReference>
<evidence type="ECO:0000256" key="7">
    <source>
        <dbReference type="ARBA" id="ARBA00022679"/>
    </source>
</evidence>
<comment type="pathway">
    <text evidence="1">Purine metabolism; purine nucleoside salvage.</text>
</comment>
<protein>
    <recommendedName>
        <fullName evidence="5">Repressor of RNA polymerase III transcription MAF1 homolog</fullName>
        <ecNumber evidence="4">2.4.2.1</ecNumber>
    </recommendedName>
    <alternativeName>
        <fullName evidence="13">Inosine-guanosine phosphorylase</fullName>
    </alternativeName>
</protein>
<dbReference type="SUPFAM" id="SSF53167">
    <property type="entry name" value="Purine and uridine phosphorylases"/>
    <property type="match status" value="1"/>
</dbReference>
<name>A0A8J7P448_ATRSP</name>
<evidence type="ECO:0000256" key="15">
    <source>
        <dbReference type="SAM" id="MobiDB-lite"/>
    </source>
</evidence>
<dbReference type="PROSITE" id="PS01240">
    <property type="entry name" value="PNP_MTAP_2"/>
    <property type="match status" value="1"/>
</dbReference>
<evidence type="ECO:0000256" key="1">
    <source>
        <dbReference type="ARBA" id="ARBA00005058"/>
    </source>
</evidence>
<evidence type="ECO:0000256" key="9">
    <source>
        <dbReference type="ARBA" id="ARBA00023918"/>
    </source>
</evidence>
<comment type="catalytic activity">
    <reaction evidence="10">
        <text>2'-deoxyguanosine + phosphate = 2-deoxy-alpha-D-ribose 1-phosphate + guanine</text>
        <dbReference type="Rhea" id="RHEA:27738"/>
        <dbReference type="ChEBI" id="CHEBI:16235"/>
        <dbReference type="ChEBI" id="CHEBI:17172"/>
        <dbReference type="ChEBI" id="CHEBI:43474"/>
        <dbReference type="ChEBI" id="CHEBI:57259"/>
        <dbReference type="EC" id="2.4.2.1"/>
    </reaction>
</comment>
<evidence type="ECO:0000256" key="4">
    <source>
        <dbReference type="ARBA" id="ARBA00011886"/>
    </source>
</evidence>
<dbReference type="Gene3D" id="3.40.1000.50">
    <property type="entry name" value="Repressor of RNA polymerase III transcription Maf1"/>
    <property type="match status" value="1"/>
</dbReference>
<dbReference type="FunFam" id="3.40.1000.50:FF:000002">
    <property type="entry name" value="Repressor of RNA polymerase III transcription MAF1"/>
    <property type="match status" value="1"/>
</dbReference>
<comment type="catalytic activity">
    <reaction evidence="12">
        <text>guanosine + phosphate = alpha-D-ribose 1-phosphate + guanine</text>
        <dbReference type="Rhea" id="RHEA:13233"/>
        <dbReference type="ChEBI" id="CHEBI:16235"/>
        <dbReference type="ChEBI" id="CHEBI:16750"/>
        <dbReference type="ChEBI" id="CHEBI:43474"/>
        <dbReference type="ChEBI" id="CHEBI:57720"/>
        <dbReference type="EC" id="2.4.2.1"/>
    </reaction>
</comment>
<evidence type="ECO:0000256" key="3">
    <source>
        <dbReference type="ARBA" id="ARBA00006751"/>
    </source>
</evidence>
<feature type="compositionally biased region" description="Polar residues" evidence="15">
    <location>
        <begin position="104"/>
        <end position="117"/>
    </location>
</feature>
<proteinExistence type="inferred from homology"/>
<gene>
    <name evidence="17" type="primary">Maf1_0</name>
    <name evidence="17" type="ORF">GTO95_0001758</name>
</gene>
<evidence type="ECO:0000256" key="6">
    <source>
        <dbReference type="ARBA" id="ARBA00022676"/>
    </source>
</evidence>
<evidence type="ECO:0000256" key="13">
    <source>
        <dbReference type="ARBA" id="ARBA00031036"/>
    </source>
</evidence>
<dbReference type="AlphaFoldDB" id="A0A8J7P448"/>
<evidence type="ECO:0000256" key="8">
    <source>
        <dbReference type="ARBA" id="ARBA00022726"/>
    </source>
</evidence>
<comment type="caution">
    <text evidence="17">The sequence shown here is derived from an EMBL/GenBank/DDBJ whole genome shotgun (WGS) entry which is preliminary data.</text>
</comment>
<dbReference type="Proteomes" id="UP000736164">
    <property type="component" value="Unassembled WGS sequence"/>
</dbReference>
<dbReference type="PANTHER" id="PTHR11904">
    <property type="entry name" value="METHYLTHIOADENOSINE/PURINE NUCLEOSIDE PHOSPHORYLASE"/>
    <property type="match status" value="1"/>
</dbReference>
<dbReference type="NCBIfam" id="NF006054">
    <property type="entry name" value="PRK08202.1"/>
    <property type="match status" value="1"/>
</dbReference>
<evidence type="ECO:0000256" key="5">
    <source>
        <dbReference type="ARBA" id="ARBA00020829"/>
    </source>
</evidence>
<dbReference type="GO" id="GO:0006166">
    <property type="term" value="P:purine ribonucleoside salvage"/>
    <property type="evidence" value="ECO:0007669"/>
    <property type="project" value="UniProtKB-KW"/>
</dbReference>
<dbReference type="InterPro" id="IPR000845">
    <property type="entry name" value="Nucleoside_phosphorylase_d"/>
</dbReference>
<evidence type="ECO:0000256" key="10">
    <source>
        <dbReference type="ARBA" id="ARBA00023929"/>
    </source>
</evidence>